<protein>
    <submittedName>
        <fullName evidence="1">Uncharacterized protein</fullName>
    </submittedName>
</protein>
<keyword evidence="2" id="KW-1185">Reference proteome</keyword>
<accession>A0A094L770</accession>
<name>A0A094L770_PODCR</name>
<organism evidence="1 2">
    <name type="scientific">Podiceps cristatus</name>
    <name type="common">Great crested grebe</name>
    <dbReference type="NCBI Taxonomy" id="345573"/>
    <lineage>
        <taxon>Eukaryota</taxon>
        <taxon>Metazoa</taxon>
        <taxon>Chordata</taxon>
        <taxon>Craniata</taxon>
        <taxon>Vertebrata</taxon>
        <taxon>Euteleostomi</taxon>
        <taxon>Archelosauria</taxon>
        <taxon>Archosauria</taxon>
        <taxon>Dinosauria</taxon>
        <taxon>Saurischia</taxon>
        <taxon>Theropoda</taxon>
        <taxon>Coelurosauria</taxon>
        <taxon>Aves</taxon>
        <taxon>Neognathae</taxon>
        <taxon>Neoaves</taxon>
        <taxon>Mirandornithes</taxon>
        <taxon>Podicipediformes</taxon>
        <taxon>Podicipedidae</taxon>
        <taxon>Podiceps</taxon>
    </lineage>
</organism>
<dbReference type="OrthoDB" id="426210at2759"/>
<evidence type="ECO:0000313" key="1">
    <source>
        <dbReference type="EMBL" id="KFZ66635.1"/>
    </source>
</evidence>
<feature type="non-terminal residue" evidence="1">
    <location>
        <position position="55"/>
    </location>
</feature>
<dbReference type="Proteomes" id="UP000053854">
    <property type="component" value="Unassembled WGS sequence"/>
</dbReference>
<dbReference type="EMBL" id="KL276758">
    <property type="protein sequence ID" value="KFZ66635.1"/>
    <property type="molecule type" value="Genomic_DNA"/>
</dbReference>
<gene>
    <name evidence="1" type="ORF">N338_02503</name>
</gene>
<dbReference type="AlphaFoldDB" id="A0A094L770"/>
<sequence>NDLKLHQGKFRLDFMKNFYTKRVVKCWNRLSREVVKSPSLKAFKRCVDVALRDIV</sequence>
<proteinExistence type="predicted"/>
<reference evidence="1 2" key="1">
    <citation type="submission" date="2014-04" db="EMBL/GenBank/DDBJ databases">
        <title>Genome evolution of avian class.</title>
        <authorList>
            <person name="Zhang G."/>
            <person name="Li C."/>
        </authorList>
    </citation>
    <scope>NUCLEOTIDE SEQUENCE [LARGE SCALE GENOMIC DNA]</scope>
    <source>
        <strain evidence="1">BGI_N338</strain>
    </source>
</reference>
<feature type="non-terminal residue" evidence="1">
    <location>
        <position position="1"/>
    </location>
</feature>
<evidence type="ECO:0000313" key="2">
    <source>
        <dbReference type="Proteomes" id="UP000053854"/>
    </source>
</evidence>